<name>A0A178DCY8_9EURO</name>
<dbReference type="GO" id="GO:0005789">
    <property type="term" value="C:endoplasmic reticulum membrane"/>
    <property type="evidence" value="ECO:0007669"/>
    <property type="project" value="UniProtKB-SubCell"/>
</dbReference>
<reference evidence="12 13" key="1">
    <citation type="submission" date="2016-03" db="EMBL/GenBank/DDBJ databases">
        <title>The draft genome sequence of Fonsecaea nubica causative agent of cutaneous subcutaneous infection in human host.</title>
        <authorList>
            <person name="Costa F."/>
            <person name="Sybren D.H."/>
            <person name="Raittz R.T."/>
            <person name="Weiss V.A."/>
            <person name="Leao A.C."/>
            <person name="Gomes R."/>
            <person name="De Souza E.M."/>
            <person name="Pedrosa F.O."/>
            <person name="Steffens M.B."/>
            <person name="Bombassaro A."/>
            <person name="Tadra-Sfeir M.Z."/>
            <person name="Moreno L.F."/>
            <person name="Najafzadeh M.J."/>
            <person name="Felipe M.S."/>
            <person name="Teixeira M."/>
            <person name="Sun J."/>
            <person name="Xi L."/>
            <person name="Castro M.A."/>
            <person name="Vicente V.A."/>
        </authorList>
    </citation>
    <scope>NUCLEOTIDE SEQUENCE [LARGE SCALE GENOMIC DNA]</scope>
    <source>
        <strain evidence="12 13">CBS 269.64</strain>
    </source>
</reference>
<keyword evidence="13" id="KW-1185">Reference proteome</keyword>
<keyword evidence="5" id="KW-0256">Endoplasmic reticulum</keyword>
<gene>
    <name evidence="12" type="ORF">AYO20_01451</name>
</gene>
<evidence type="ECO:0000256" key="10">
    <source>
        <dbReference type="SAM" id="Coils"/>
    </source>
</evidence>
<protein>
    <submittedName>
        <fullName evidence="12">Uncharacterized protein</fullName>
    </submittedName>
</protein>
<dbReference type="GeneID" id="34584875"/>
<keyword evidence="7" id="KW-0653">Protein transport</keyword>
<evidence type="ECO:0000256" key="11">
    <source>
        <dbReference type="SAM" id="MobiDB-lite"/>
    </source>
</evidence>
<dbReference type="GO" id="GO:0006890">
    <property type="term" value="P:retrograde vesicle-mediated transport, Golgi to endoplasmic reticulum"/>
    <property type="evidence" value="ECO:0007669"/>
    <property type="project" value="TreeGrafter"/>
</dbReference>
<evidence type="ECO:0000256" key="1">
    <source>
        <dbReference type="ARBA" id="ARBA00004163"/>
    </source>
</evidence>
<evidence type="ECO:0000256" key="6">
    <source>
        <dbReference type="ARBA" id="ARBA00022892"/>
    </source>
</evidence>
<sequence length="409" mass="45798">MSLTTALRPVALPFGAGQRRDIASTDINAQSRPFRHEVSYLNLHRTLTRYQQLILLTPSPSSDANNHASELTPLQKQVQAELWSPLPYHRTKWLHNIEGARTLLLQLERKAQAIRVQRTKYEAIKDLAQKRAVIKKLRGRIEEIGREVEMMGPDEWKPPIVEDGGETLYDFLQAHVQTRSQTSAAEGQPAKEGAQDDPLLEGKPVKSVEEEHPGGLAQRDKDRREELLGSSSLRRRVKGQDNTSKSEAQASGVSNLAGTERSLLDSSRVHEDITTSLVNMAAQLKQEQRKLQFSLEQDKGILGRAIEGLDVSLSGMEAASKNMAFLKRMSEEEGWFGRLKLYGMIFAIDESVTHAQPYTQDDDNFDEASSEISCRSSKCLTIFMPAMPAGNTENTNEKWEQFLVTGESS</sequence>
<evidence type="ECO:0000256" key="2">
    <source>
        <dbReference type="ARBA" id="ARBA00007891"/>
    </source>
</evidence>
<comment type="similarity">
    <text evidence="2">Belongs to the USE1 family.</text>
</comment>
<dbReference type="GO" id="GO:0015031">
    <property type="term" value="P:protein transport"/>
    <property type="evidence" value="ECO:0007669"/>
    <property type="project" value="UniProtKB-KW"/>
</dbReference>
<evidence type="ECO:0000256" key="7">
    <source>
        <dbReference type="ARBA" id="ARBA00022927"/>
    </source>
</evidence>
<keyword evidence="10" id="KW-0175">Coiled coil</keyword>
<evidence type="ECO:0000256" key="9">
    <source>
        <dbReference type="ARBA" id="ARBA00023136"/>
    </source>
</evidence>
<keyword evidence="4" id="KW-0812">Transmembrane</keyword>
<feature type="compositionally biased region" description="Basic and acidic residues" evidence="11">
    <location>
        <begin position="203"/>
        <end position="227"/>
    </location>
</feature>
<keyword evidence="9" id="KW-0472">Membrane</keyword>
<keyword evidence="6" id="KW-0931">ER-Golgi transport</keyword>
<dbReference type="OrthoDB" id="3231855at2759"/>
<evidence type="ECO:0000256" key="4">
    <source>
        <dbReference type="ARBA" id="ARBA00022692"/>
    </source>
</evidence>
<dbReference type="AlphaFoldDB" id="A0A178DCY8"/>
<dbReference type="GO" id="GO:0005484">
    <property type="term" value="F:SNAP receptor activity"/>
    <property type="evidence" value="ECO:0007669"/>
    <property type="project" value="TreeGrafter"/>
</dbReference>
<dbReference type="GO" id="GO:0031201">
    <property type="term" value="C:SNARE complex"/>
    <property type="evidence" value="ECO:0007669"/>
    <property type="project" value="TreeGrafter"/>
</dbReference>
<evidence type="ECO:0000313" key="12">
    <source>
        <dbReference type="EMBL" id="OAL39133.1"/>
    </source>
</evidence>
<evidence type="ECO:0000256" key="5">
    <source>
        <dbReference type="ARBA" id="ARBA00022824"/>
    </source>
</evidence>
<organism evidence="12 13">
    <name type="scientific">Fonsecaea nubica</name>
    <dbReference type="NCBI Taxonomy" id="856822"/>
    <lineage>
        <taxon>Eukaryota</taxon>
        <taxon>Fungi</taxon>
        <taxon>Dikarya</taxon>
        <taxon>Ascomycota</taxon>
        <taxon>Pezizomycotina</taxon>
        <taxon>Eurotiomycetes</taxon>
        <taxon>Chaetothyriomycetidae</taxon>
        <taxon>Chaetothyriales</taxon>
        <taxon>Herpotrichiellaceae</taxon>
        <taxon>Fonsecaea</taxon>
    </lineage>
</organism>
<dbReference type="Proteomes" id="UP000185904">
    <property type="component" value="Unassembled WGS sequence"/>
</dbReference>
<dbReference type="RefSeq" id="XP_022504145.1">
    <property type="nucleotide sequence ID" value="XM_022639757.1"/>
</dbReference>
<keyword evidence="8" id="KW-1133">Transmembrane helix</keyword>
<proteinExistence type="inferred from homology"/>
<accession>A0A178DCY8</accession>
<dbReference type="PANTHER" id="PTHR13050:SF7">
    <property type="entry name" value="VESICLE TRANSPORT PROTEIN USE1"/>
    <property type="match status" value="1"/>
</dbReference>
<dbReference type="PANTHER" id="PTHR13050">
    <property type="entry name" value="USE1-LIKE PROTEIN"/>
    <property type="match status" value="1"/>
</dbReference>
<evidence type="ECO:0000313" key="13">
    <source>
        <dbReference type="Proteomes" id="UP000185904"/>
    </source>
</evidence>
<comment type="subcellular location">
    <subcellularLocation>
        <location evidence="1">Endoplasmic reticulum membrane</location>
        <topology evidence="1">Single-pass type IV membrane protein</topology>
    </subcellularLocation>
</comment>
<comment type="caution">
    <text evidence="12">The sequence shown here is derived from an EMBL/GenBank/DDBJ whole genome shotgun (WGS) entry which is preliminary data.</text>
</comment>
<feature type="coiled-coil region" evidence="10">
    <location>
        <begin position="97"/>
        <end position="147"/>
    </location>
</feature>
<dbReference type="InterPro" id="IPR019150">
    <property type="entry name" value="Vesicle_transport_protein_Use1"/>
</dbReference>
<keyword evidence="3" id="KW-0813">Transport</keyword>
<feature type="region of interest" description="Disordered" evidence="11">
    <location>
        <begin position="179"/>
        <end position="263"/>
    </location>
</feature>
<evidence type="ECO:0000256" key="8">
    <source>
        <dbReference type="ARBA" id="ARBA00022989"/>
    </source>
</evidence>
<feature type="compositionally biased region" description="Polar residues" evidence="11">
    <location>
        <begin position="240"/>
        <end position="257"/>
    </location>
</feature>
<evidence type="ECO:0000256" key="3">
    <source>
        <dbReference type="ARBA" id="ARBA00022448"/>
    </source>
</evidence>
<dbReference type="EMBL" id="LVCJ01000006">
    <property type="protein sequence ID" value="OAL39133.1"/>
    <property type="molecule type" value="Genomic_DNA"/>
</dbReference>